<feature type="transmembrane region" description="Helical" evidence="6">
    <location>
        <begin position="71"/>
        <end position="88"/>
    </location>
</feature>
<gene>
    <name evidence="8" type="ORF">O3P16_04410</name>
</gene>
<evidence type="ECO:0000256" key="2">
    <source>
        <dbReference type="ARBA" id="ARBA00022475"/>
    </source>
</evidence>
<reference evidence="8 9" key="1">
    <citation type="submission" date="2022-12" db="EMBL/GenBank/DDBJ databases">
        <title>Chitinophagaceae gen. sp. nov., a new member of the family Chitinophagaceae, isolated from soil in a chemical factory.</title>
        <authorList>
            <person name="Ke Z."/>
        </authorList>
    </citation>
    <scope>NUCLEOTIDE SEQUENCE [LARGE SCALE GENOMIC DNA]</scope>
    <source>
        <strain evidence="8 9">LY-5</strain>
    </source>
</reference>
<keyword evidence="2" id="KW-1003">Cell membrane</keyword>
<dbReference type="Pfam" id="PF06271">
    <property type="entry name" value="RDD"/>
    <property type="match status" value="1"/>
</dbReference>
<evidence type="ECO:0000256" key="5">
    <source>
        <dbReference type="ARBA" id="ARBA00023136"/>
    </source>
</evidence>
<evidence type="ECO:0000313" key="8">
    <source>
        <dbReference type="EMBL" id="MDA3614036.1"/>
    </source>
</evidence>
<dbReference type="RefSeq" id="WP_407030365.1">
    <property type="nucleotide sequence ID" value="NZ_JAQGEF010000004.1"/>
</dbReference>
<feature type="domain" description="RDD" evidence="7">
    <location>
        <begin position="20"/>
        <end position="131"/>
    </location>
</feature>
<comment type="subcellular location">
    <subcellularLocation>
        <location evidence="1">Cell membrane</location>
        <topology evidence="1">Multi-pass membrane protein</topology>
    </subcellularLocation>
</comment>
<evidence type="ECO:0000256" key="4">
    <source>
        <dbReference type="ARBA" id="ARBA00022989"/>
    </source>
</evidence>
<keyword evidence="4 6" id="KW-1133">Transmembrane helix</keyword>
<sequence length="156" mass="17607">MDQTNTFESSIFDERILERATTGQRFVNYLIDIIVFYALLFGLGVIIGITAPQTIYDIEIWSQQNVFLDRILSLLLFGIYMGITEMLLKGRTVGKFVTGTKSVTEEGDPIDKGTLFKRGMIKAVPFCAFSALGAPCYPWQDKWTNTMVIDIKKSTL</sequence>
<keyword evidence="3 6" id="KW-0812">Transmembrane</keyword>
<accession>A0ABT4UGR2</accession>
<organism evidence="8 9">
    <name type="scientific">Polluticaenibacter yanchengensis</name>
    <dbReference type="NCBI Taxonomy" id="3014562"/>
    <lineage>
        <taxon>Bacteria</taxon>
        <taxon>Pseudomonadati</taxon>
        <taxon>Bacteroidota</taxon>
        <taxon>Chitinophagia</taxon>
        <taxon>Chitinophagales</taxon>
        <taxon>Chitinophagaceae</taxon>
        <taxon>Polluticaenibacter</taxon>
    </lineage>
</organism>
<dbReference type="InterPro" id="IPR051791">
    <property type="entry name" value="Pra-immunoreactive"/>
</dbReference>
<dbReference type="InterPro" id="IPR010432">
    <property type="entry name" value="RDD"/>
</dbReference>
<evidence type="ECO:0000256" key="6">
    <source>
        <dbReference type="SAM" id="Phobius"/>
    </source>
</evidence>
<dbReference type="PANTHER" id="PTHR36115">
    <property type="entry name" value="PROLINE-RICH ANTIGEN HOMOLOG-RELATED"/>
    <property type="match status" value="1"/>
</dbReference>
<evidence type="ECO:0000259" key="7">
    <source>
        <dbReference type="Pfam" id="PF06271"/>
    </source>
</evidence>
<keyword evidence="5 6" id="KW-0472">Membrane</keyword>
<dbReference type="Proteomes" id="UP001210231">
    <property type="component" value="Unassembled WGS sequence"/>
</dbReference>
<keyword evidence="9" id="KW-1185">Reference proteome</keyword>
<name>A0ABT4UGR2_9BACT</name>
<dbReference type="EMBL" id="JAQGEF010000004">
    <property type="protein sequence ID" value="MDA3614036.1"/>
    <property type="molecule type" value="Genomic_DNA"/>
</dbReference>
<proteinExistence type="predicted"/>
<evidence type="ECO:0000256" key="1">
    <source>
        <dbReference type="ARBA" id="ARBA00004651"/>
    </source>
</evidence>
<dbReference type="PANTHER" id="PTHR36115:SF4">
    <property type="entry name" value="MEMBRANE PROTEIN"/>
    <property type="match status" value="1"/>
</dbReference>
<evidence type="ECO:0000313" key="9">
    <source>
        <dbReference type="Proteomes" id="UP001210231"/>
    </source>
</evidence>
<protein>
    <submittedName>
        <fullName evidence="8">RDD family protein</fullName>
    </submittedName>
</protein>
<feature type="transmembrane region" description="Helical" evidence="6">
    <location>
        <begin position="29"/>
        <end position="51"/>
    </location>
</feature>
<comment type="caution">
    <text evidence="8">The sequence shown here is derived from an EMBL/GenBank/DDBJ whole genome shotgun (WGS) entry which is preliminary data.</text>
</comment>
<evidence type="ECO:0000256" key="3">
    <source>
        <dbReference type="ARBA" id="ARBA00022692"/>
    </source>
</evidence>